<organism evidence="9 10">
    <name type="scientific">Batrachochytrium dendrobatidis (strain JEL423)</name>
    <dbReference type="NCBI Taxonomy" id="403673"/>
    <lineage>
        <taxon>Eukaryota</taxon>
        <taxon>Fungi</taxon>
        <taxon>Fungi incertae sedis</taxon>
        <taxon>Chytridiomycota</taxon>
        <taxon>Chytridiomycota incertae sedis</taxon>
        <taxon>Chytridiomycetes</taxon>
        <taxon>Rhizophydiales</taxon>
        <taxon>Rhizophydiales incertae sedis</taxon>
        <taxon>Batrachochytrium</taxon>
    </lineage>
</organism>
<accession>A0A177WML7</accession>
<feature type="compositionally biased region" description="Polar residues" evidence="8">
    <location>
        <begin position="68"/>
        <end position="98"/>
    </location>
</feature>
<dbReference type="VEuPathDB" id="FungiDB:BDEG_24979"/>
<feature type="compositionally biased region" description="Polar residues" evidence="8">
    <location>
        <begin position="133"/>
        <end position="151"/>
    </location>
</feature>
<dbReference type="Proteomes" id="UP000077115">
    <property type="component" value="Unassembled WGS sequence"/>
</dbReference>
<keyword evidence="3" id="KW-0677">Repeat</keyword>
<keyword evidence="4" id="KW-0863">Zinc-finger</keyword>
<comment type="subcellular location">
    <subcellularLocation>
        <location evidence="1">Nucleus</location>
    </subcellularLocation>
</comment>
<evidence type="ECO:0000256" key="8">
    <source>
        <dbReference type="SAM" id="MobiDB-lite"/>
    </source>
</evidence>
<evidence type="ECO:0000256" key="3">
    <source>
        <dbReference type="ARBA" id="ARBA00022737"/>
    </source>
</evidence>
<sequence>MDAVNSSIFDEDWRNIFDPIDPSTSSQDQQHPMYQPDLNTSEEYWKFLMNEISLSTPEDWQEIIDAVNSKNSNQDQQQLIDELDPSTSNQVFDPTNQVGPGAFDKDWEQPVNEPSLDISDQTQQHLMDVTDLNISNKDQQQPIDEPSPNTSKRGRKRPIDEISPSTSSQNQQQPIDKSSNAATNQATGLSRKYQITLDDLKKRLEIFKKVAKKKLKEYCDHESLGLKEWSALKIGRKISGLKYDSDTEIRLKQEYVTANKKVNVIRQQLKRFMRKHGLKFEEPSSDSNSD</sequence>
<dbReference type="PANTHER" id="PTHR24391:SF18">
    <property type="entry name" value="EG:115C2.6 PROTEIN"/>
    <property type="match status" value="1"/>
</dbReference>
<dbReference type="PANTHER" id="PTHR24391">
    <property type="entry name" value="HISTONE H4 TRANSCRIPTION FACTOR-RELATED"/>
    <property type="match status" value="1"/>
</dbReference>
<feature type="compositionally biased region" description="Polar residues" evidence="8">
    <location>
        <begin position="175"/>
        <end position="188"/>
    </location>
</feature>
<feature type="region of interest" description="Disordered" evidence="8">
    <location>
        <begin position="68"/>
        <end position="120"/>
    </location>
</feature>
<evidence type="ECO:0000256" key="1">
    <source>
        <dbReference type="ARBA" id="ARBA00004123"/>
    </source>
</evidence>
<dbReference type="GO" id="GO:0005634">
    <property type="term" value="C:nucleus"/>
    <property type="evidence" value="ECO:0007669"/>
    <property type="project" value="UniProtKB-SubCell"/>
</dbReference>
<dbReference type="InterPro" id="IPR051574">
    <property type="entry name" value="ZnF_E-box_Homeobox"/>
</dbReference>
<dbReference type="GO" id="GO:0003677">
    <property type="term" value="F:DNA binding"/>
    <property type="evidence" value="ECO:0007669"/>
    <property type="project" value="UniProtKB-KW"/>
</dbReference>
<dbReference type="GO" id="GO:0008270">
    <property type="term" value="F:zinc ion binding"/>
    <property type="evidence" value="ECO:0007669"/>
    <property type="project" value="UniProtKB-KW"/>
</dbReference>
<keyword evidence="7" id="KW-0539">Nucleus</keyword>
<evidence type="ECO:0000256" key="6">
    <source>
        <dbReference type="ARBA" id="ARBA00023125"/>
    </source>
</evidence>
<evidence type="ECO:0000313" key="10">
    <source>
        <dbReference type="Proteomes" id="UP000077115"/>
    </source>
</evidence>
<evidence type="ECO:0000256" key="4">
    <source>
        <dbReference type="ARBA" id="ARBA00022771"/>
    </source>
</evidence>
<keyword evidence="6" id="KW-0238">DNA-binding</keyword>
<feature type="compositionally biased region" description="Polar residues" evidence="8">
    <location>
        <begin position="22"/>
        <end position="37"/>
    </location>
</feature>
<feature type="compositionally biased region" description="Low complexity" evidence="8">
    <location>
        <begin position="163"/>
        <end position="174"/>
    </location>
</feature>
<reference evidence="9 10" key="1">
    <citation type="submission" date="2006-10" db="EMBL/GenBank/DDBJ databases">
        <title>The Genome Sequence of Batrachochytrium dendrobatidis JEL423.</title>
        <authorList>
            <consortium name="The Broad Institute Genome Sequencing Platform"/>
            <person name="Birren B."/>
            <person name="Lander E."/>
            <person name="Galagan J."/>
            <person name="Cuomo C."/>
            <person name="Devon K."/>
            <person name="Jaffe D."/>
            <person name="Butler J."/>
            <person name="Alvarez P."/>
            <person name="Gnerre S."/>
            <person name="Grabherr M."/>
            <person name="Kleber M."/>
            <person name="Mauceli E."/>
            <person name="Brockman W."/>
            <person name="Young S."/>
            <person name="LaButti K."/>
            <person name="Sykes S."/>
            <person name="DeCaprio D."/>
            <person name="Crawford M."/>
            <person name="Koehrsen M."/>
            <person name="Engels R."/>
            <person name="Montgomery P."/>
            <person name="Pearson M."/>
            <person name="Howarth C."/>
            <person name="Larson L."/>
            <person name="White J."/>
            <person name="O'Leary S."/>
            <person name="Kodira C."/>
            <person name="Zeng Q."/>
            <person name="Yandava C."/>
            <person name="Alvarado L."/>
            <person name="Longcore J."/>
            <person name="James T."/>
        </authorList>
    </citation>
    <scope>NUCLEOTIDE SEQUENCE [LARGE SCALE GENOMIC DNA]</scope>
    <source>
        <strain evidence="9 10">JEL423</strain>
    </source>
</reference>
<dbReference type="EMBL" id="DS022305">
    <property type="protein sequence ID" value="OAJ41359.1"/>
    <property type="molecule type" value="Genomic_DNA"/>
</dbReference>
<evidence type="ECO:0000256" key="7">
    <source>
        <dbReference type="ARBA" id="ARBA00023242"/>
    </source>
</evidence>
<evidence type="ECO:0000256" key="2">
    <source>
        <dbReference type="ARBA" id="ARBA00022723"/>
    </source>
</evidence>
<reference evidence="9 10" key="2">
    <citation type="submission" date="2016-05" db="EMBL/GenBank/DDBJ databases">
        <title>Lineage-specific infection strategies underlie the spectrum of fungal disease in amphibians.</title>
        <authorList>
            <person name="Cuomo C.A."/>
            <person name="Farrer R.A."/>
            <person name="James T."/>
            <person name="Longcore J."/>
            <person name="Birren B."/>
        </authorList>
    </citation>
    <scope>NUCLEOTIDE SEQUENCE [LARGE SCALE GENOMIC DNA]</scope>
    <source>
        <strain evidence="9 10">JEL423</strain>
    </source>
</reference>
<name>A0A177WML7_BATDL</name>
<feature type="region of interest" description="Disordered" evidence="8">
    <location>
        <begin position="1"/>
        <end position="37"/>
    </location>
</feature>
<gene>
    <name evidence="9" type="ORF">BDEG_24979</name>
</gene>
<keyword evidence="2" id="KW-0479">Metal-binding</keyword>
<keyword evidence="5" id="KW-0862">Zinc</keyword>
<protein>
    <submittedName>
        <fullName evidence="9">Uncharacterized protein</fullName>
    </submittedName>
</protein>
<evidence type="ECO:0000256" key="5">
    <source>
        <dbReference type="ARBA" id="ARBA00022833"/>
    </source>
</evidence>
<evidence type="ECO:0000313" key="9">
    <source>
        <dbReference type="EMBL" id="OAJ41359.1"/>
    </source>
</evidence>
<feature type="region of interest" description="Disordered" evidence="8">
    <location>
        <begin position="133"/>
        <end position="192"/>
    </location>
</feature>
<dbReference type="AlphaFoldDB" id="A0A177WML7"/>
<dbReference type="GO" id="GO:0006355">
    <property type="term" value="P:regulation of DNA-templated transcription"/>
    <property type="evidence" value="ECO:0007669"/>
    <property type="project" value="UniProtKB-ARBA"/>
</dbReference>
<proteinExistence type="predicted"/>